<keyword evidence="1" id="KW-0472">Membrane</keyword>
<dbReference type="Proteomes" id="UP001328107">
    <property type="component" value="Unassembled WGS sequence"/>
</dbReference>
<dbReference type="AlphaFoldDB" id="A0AAN4ZCT7"/>
<sequence length="108" mass="12726">LSRLLRLDLHSCWEVFYLDAIFSLSSVIFSIPITYLIYFFRLNKAIVTPFIKYIEQPFENAVIRAVVPENLDNSSYEMITMLAIFFCEITIIHVVTCIIYLNRRKNLP</sequence>
<keyword evidence="1" id="KW-0812">Transmembrane</keyword>
<feature type="transmembrane region" description="Helical" evidence="1">
    <location>
        <begin position="21"/>
        <end position="40"/>
    </location>
</feature>
<evidence type="ECO:0000313" key="3">
    <source>
        <dbReference type="Proteomes" id="UP001328107"/>
    </source>
</evidence>
<protein>
    <submittedName>
        <fullName evidence="2">Uncharacterized protein</fullName>
    </submittedName>
</protein>
<proteinExistence type="predicted"/>
<evidence type="ECO:0000256" key="1">
    <source>
        <dbReference type="SAM" id="Phobius"/>
    </source>
</evidence>
<feature type="non-terminal residue" evidence="2">
    <location>
        <position position="108"/>
    </location>
</feature>
<dbReference type="EMBL" id="BTRK01000002">
    <property type="protein sequence ID" value="GMR37244.1"/>
    <property type="molecule type" value="Genomic_DNA"/>
</dbReference>
<reference evidence="3" key="1">
    <citation type="submission" date="2022-10" db="EMBL/GenBank/DDBJ databases">
        <title>Genome assembly of Pristionchus species.</title>
        <authorList>
            <person name="Yoshida K."/>
            <person name="Sommer R.J."/>
        </authorList>
    </citation>
    <scope>NUCLEOTIDE SEQUENCE [LARGE SCALE GENOMIC DNA]</scope>
    <source>
        <strain evidence="3">RS5460</strain>
    </source>
</reference>
<keyword evidence="3" id="KW-1185">Reference proteome</keyword>
<name>A0AAN4ZCT7_9BILA</name>
<keyword evidence="1" id="KW-1133">Transmembrane helix</keyword>
<evidence type="ECO:0000313" key="2">
    <source>
        <dbReference type="EMBL" id="GMR37244.1"/>
    </source>
</evidence>
<feature type="transmembrane region" description="Helical" evidence="1">
    <location>
        <begin position="78"/>
        <end position="101"/>
    </location>
</feature>
<organism evidence="2 3">
    <name type="scientific">Pristionchus mayeri</name>
    <dbReference type="NCBI Taxonomy" id="1317129"/>
    <lineage>
        <taxon>Eukaryota</taxon>
        <taxon>Metazoa</taxon>
        <taxon>Ecdysozoa</taxon>
        <taxon>Nematoda</taxon>
        <taxon>Chromadorea</taxon>
        <taxon>Rhabditida</taxon>
        <taxon>Rhabditina</taxon>
        <taxon>Diplogasteromorpha</taxon>
        <taxon>Diplogasteroidea</taxon>
        <taxon>Neodiplogasteridae</taxon>
        <taxon>Pristionchus</taxon>
    </lineage>
</organism>
<accession>A0AAN4ZCT7</accession>
<feature type="non-terminal residue" evidence="2">
    <location>
        <position position="1"/>
    </location>
</feature>
<comment type="caution">
    <text evidence="2">The sequence shown here is derived from an EMBL/GenBank/DDBJ whole genome shotgun (WGS) entry which is preliminary data.</text>
</comment>
<gene>
    <name evidence="2" type="ORF">PMAYCL1PPCAC_07439</name>
</gene>